<dbReference type="EMBL" id="CP001306">
    <property type="protein sequence ID" value="ACL34726.1"/>
    <property type="molecule type" value="Genomic_DNA"/>
</dbReference>
<proteinExistence type="predicted"/>
<keyword evidence="2" id="KW-1185">Reference proteome</keyword>
<gene>
    <name evidence="1" type="ORF">BGAPBR_Q0006</name>
</gene>
<evidence type="ECO:0000313" key="2">
    <source>
        <dbReference type="Proteomes" id="UP000006103"/>
    </source>
</evidence>
<dbReference type="AlphaFoldDB" id="B8F183"/>
<dbReference type="InterPro" id="IPR009791">
    <property type="entry name" value="DUF1357"/>
</dbReference>
<dbReference type="Pfam" id="PF07094">
    <property type="entry name" value="DUF1357"/>
    <property type="match status" value="1"/>
</dbReference>
<protein>
    <submittedName>
        <fullName evidence="1">Uncharacterized protein</fullName>
    </submittedName>
</protein>
<name>B8F183_BORGR</name>
<dbReference type="Proteomes" id="UP000006103">
    <property type="component" value="Plasmid PBr_cp32-10"/>
</dbReference>
<accession>B8F183</accession>
<evidence type="ECO:0000313" key="1">
    <source>
        <dbReference type="EMBL" id="ACL34726.1"/>
    </source>
</evidence>
<sequence>MQAHRRELVRKFVPIKQIKAISKSSDISHIDGEILERLSK</sequence>
<organism evidence="1 2">
    <name type="scientific">Borreliella garinii PBr</name>
    <dbReference type="NCBI Taxonomy" id="498743"/>
    <lineage>
        <taxon>Bacteria</taxon>
        <taxon>Pseudomonadati</taxon>
        <taxon>Spirochaetota</taxon>
        <taxon>Spirochaetia</taxon>
        <taxon>Spirochaetales</taxon>
        <taxon>Borreliaceae</taxon>
        <taxon>Borreliella</taxon>
    </lineage>
</organism>
<reference evidence="1 2" key="1">
    <citation type="journal article" date="2011" name="J. Bacteriol.">
        <title>Whole-genome sequences of two Borrelia afzelii and two Borrelia garinii Lyme disease agent isolates.</title>
        <authorList>
            <person name="Casjens S.R."/>
            <person name="Mongodin E.F."/>
            <person name="Qiu W.-G."/>
            <person name="Dunn J.J."/>
            <person name="Luft B.J."/>
            <person name="Fraser-Liggett C.M."/>
            <person name="Schutzer S.E."/>
        </authorList>
    </citation>
    <scope>NUCLEOTIDE SEQUENCE [LARGE SCALE GENOMIC DNA]</scope>
    <source>
        <strain evidence="1 2">PBr</strain>
    </source>
</reference>
<keyword evidence="1" id="KW-0614">Plasmid</keyword>
<geneLocation type="plasmid" evidence="1 2">
    <name>PBr_cp32-10</name>
</geneLocation>